<dbReference type="GO" id="GO:0046961">
    <property type="term" value="F:proton-transporting ATPase activity, rotational mechanism"/>
    <property type="evidence" value="ECO:0007669"/>
    <property type="project" value="InterPro"/>
</dbReference>
<evidence type="ECO:0000256" key="3">
    <source>
        <dbReference type="ARBA" id="ARBA00022448"/>
    </source>
</evidence>
<gene>
    <name evidence="11" type="ORF">ENU14_00410</name>
</gene>
<dbReference type="PANTHER" id="PTHR11629:SF63">
    <property type="entry name" value="V-TYPE PROTON ATPASE SUBUNIT A"/>
    <property type="match status" value="1"/>
</dbReference>
<dbReference type="GO" id="GO:0051117">
    <property type="term" value="F:ATPase binding"/>
    <property type="evidence" value="ECO:0007669"/>
    <property type="project" value="TreeGrafter"/>
</dbReference>
<evidence type="ECO:0000256" key="9">
    <source>
        <dbReference type="ARBA" id="ARBA00068671"/>
    </source>
</evidence>
<sequence length="645" mass="73804">MNHVTILVPRSISDKVVQILHDIGVFHIETIGKEIEEYVEKYNRLVKLLDRINSLLNNIHGIVVDVDVTRYELESIDLDLIEKDVEKIYSEINVYSSDKRILEENINTLMMIKNILVHIPRDYTLKTLVYRGKTLSTITIIGRIDSFKQLLQLYPSIHIIYSKEYEQNIVSIIMYPSSIHDELVNRVKNTGFNILELGIDLFKNIDLNTSVGETIALIDKLLETFRNRVNEISSKIVNRIKDSLQDLCKYSIILENTASHYKTIISAMNSKYLTLITGWIPKKKLFYLIKTLESEKIPFYHEIREPVKGVDEPPTMFDNPPVIQWYEPIMKFIGIPRYWEWDPTPLLAYSFAIFFGLMLGDMGFALAIVLLTTFLLDKFVSDPGSRDYVLFKKSLVFSSIVGFIIGLISGSFFSFEIKIIRLTDVFSDPIKFLIMALIIGLIHVNIAHILTFIKSKNNKDTGTLMSELGLFIIEIFGIPYVLRNILNYSIPLIPEFFFKTAIYPITIGIVLMIIGMIKQIGFLGLLMWLFNITGLIGDVLSYSRLAGVSLATIYLGNSFNMIANMVMNSLLELFPTPFIGLIMGGLASLIILVFGILLNTILSAIGCFVHSLRLCFIEFLSKFYEGTGYLFEPLRIVIRKRFVFE</sequence>
<protein>
    <recommendedName>
        <fullName evidence="9 10">A-type ATP synthase subunit I</fullName>
    </recommendedName>
</protein>
<feature type="transmembrane region" description="Helical" evidence="10">
    <location>
        <begin position="542"/>
        <end position="566"/>
    </location>
</feature>
<keyword evidence="6 10" id="KW-0406">Ion transport</keyword>
<dbReference type="Gene3D" id="3.30.70.2170">
    <property type="match status" value="1"/>
</dbReference>
<dbReference type="Gene3D" id="3.30.70.2750">
    <property type="match status" value="1"/>
</dbReference>
<comment type="caution">
    <text evidence="11">The sequence shown here is derived from an EMBL/GenBank/DDBJ whole genome shotgun (WGS) entry which is preliminary data.</text>
</comment>
<keyword evidence="5 10" id="KW-1133">Transmembrane helix</keyword>
<feature type="transmembrane region" description="Helical" evidence="10">
    <location>
        <begin position="346"/>
        <end position="375"/>
    </location>
</feature>
<evidence type="ECO:0000256" key="4">
    <source>
        <dbReference type="ARBA" id="ARBA00022692"/>
    </source>
</evidence>
<evidence type="ECO:0000256" key="2">
    <source>
        <dbReference type="ARBA" id="ARBA00009904"/>
    </source>
</evidence>
<evidence type="ECO:0000256" key="10">
    <source>
        <dbReference type="RuleBase" id="RU361189"/>
    </source>
</evidence>
<dbReference type="PANTHER" id="PTHR11629">
    <property type="entry name" value="VACUOLAR PROTON ATPASES"/>
    <property type="match status" value="1"/>
</dbReference>
<feature type="transmembrane region" description="Helical" evidence="10">
    <location>
        <begin position="464"/>
        <end position="482"/>
    </location>
</feature>
<accession>A0A7C4H8F4</accession>
<comment type="similarity">
    <text evidence="2 10">Belongs to the V-ATPase 116 kDa subunit family.</text>
</comment>
<comment type="subcellular location">
    <subcellularLocation>
        <location evidence="1">Membrane</location>
        <topology evidence="1">Multi-pass membrane protein</topology>
    </subcellularLocation>
</comment>
<evidence type="ECO:0000256" key="1">
    <source>
        <dbReference type="ARBA" id="ARBA00004141"/>
    </source>
</evidence>
<feature type="transmembrane region" description="Helical" evidence="10">
    <location>
        <begin position="502"/>
        <end position="530"/>
    </location>
</feature>
<dbReference type="GO" id="GO:0007035">
    <property type="term" value="P:vacuolar acidification"/>
    <property type="evidence" value="ECO:0007669"/>
    <property type="project" value="TreeGrafter"/>
</dbReference>
<comment type="function">
    <text evidence="8">Component of the A-type ATP synthase that produces ATP from ADP in the presence of a proton gradient across the membrane.</text>
</comment>
<keyword evidence="3 10" id="KW-0813">Transport</keyword>
<dbReference type="Gene3D" id="1.20.1460.20">
    <property type="match status" value="1"/>
</dbReference>
<feature type="transmembrane region" description="Helical" evidence="10">
    <location>
        <begin position="395"/>
        <end position="420"/>
    </location>
</feature>
<keyword evidence="7 10" id="KW-0472">Membrane</keyword>
<feature type="transmembrane region" description="Helical" evidence="10">
    <location>
        <begin position="432"/>
        <end position="452"/>
    </location>
</feature>
<evidence type="ECO:0000256" key="7">
    <source>
        <dbReference type="ARBA" id="ARBA00023136"/>
    </source>
</evidence>
<organism evidence="11">
    <name type="scientific">Staphylothermus marinus</name>
    <dbReference type="NCBI Taxonomy" id="2280"/>
    <lineage>
        <taxon>Archaea</taxon>
        <taxon>Thermoproteota</taxon>
        <taxon>Thermoprotei</taxon>
        <taxon>Desulfurococcales</taxon>
        <taxon>Desulfurococcaceae</taxon>
        <taxon>Staphylothermus</taxon>
    </lineage>
</organism>
<reference evidence="11" key="1">
    <citation type="journal article" date="2020" name="mSystems">
        <title>Genome- and Community-Level Interaction Insights into Carbon Utilization and Element Cycling Functions of Hydrothermarchaeota in Hydrothermal Sediment.</title>
        <authorList>
            <person name="Zhou Z."/>
            <person name="Liu Y."/>
            <person name="Xu W."/>
            <person name="Pan J."/>
            <person name="Luo Z.H."/>
            <person name="Li M."/>
        </authorList>
    </citation>
    <scope>NUCLEOTIDE SEQUENCE [LARGE SCALE GENOMIC DNA]</scope>
    <source>
        <strain evidence="11">SpSt-642</strain>
    </source>
</reference>
<dbReference type="EMBL" id="DTBJ01000006">
    <property type="protein sequence ID" value="HGM58046.1"/>
    <property type="molecule type" value="Genomic_DNA"/>
</dbReference>
<dbReference type="GO" id="GO:0033179">
    <property type="term" value="C:proton-transporting V-type ATPase, V0 domain"/>
    <property type="evidence" value="ECO:0007669"/>
    <property type="project" value="InterPro"/>
</dbReference>
<evidence type="ECO:0000256" key="5">
    <source>
        <dbReference type="ARBA" id="ARBA00022989"/>
    </source>
</evidence>
<dbReference type="InterPro" id="IPR002490">
    <property type="entry name" value="V-ATPase_116kDa_su"/>
</dbReference>
<feature type="transmembrane region" description="Helical" evidence="10">
    <location>
        <begin position="578"/>
        <end position="609"/>
    </location>
</feature>
<evidence type="ECO:0000256" key="8">
    <source>
        <dbReference type="ARBA" id="ARBA00059506"/>
    </source>
</evidence>
<evidence type="ECO:0000256" key="6">
    <source>
        <dbReference type="ARBA" id="ARBA00023065"/>
    </source>
</evidence>
<evidence type="ECO:0000313" key="11">
    <source>
        <dbReference type="EMBL" id="HGM58046.1"/>
    </source>
</evidence>
<dbReference type="GO" id="GO:0016471">
    <property type="term" value="C:vacuolar proton-transporting V-type ATPase complex"/>
    <property type="evidence" value="ECO:0007669"/>
    <property type="project" value="TreeGrafter"/>
</dbReference>
<keyword evidence="4 10" id="KW-0812">Transmembrane</keyword>
<name>A0A7C4H8F4_STAMA</name>
<dbReference type="AlphaFoldDB" id="A0A7C4H8F4"/>
<dbReference type="Pfam" id="PF01496">
    <property type="entry name" value="V_ATPase_I"/>
    <property type="match status" value="2"/>
</dbReference>
<proteinExistence type="inferred from homology"/>